<dbReference type="OrthoDB" id="2804473at2759"/>
<evidence type="ECO:0000313" key="2">
    <source>
        <dbReference type="Proteomes" id="UP000703269"/>
    </source>
</evidence>
<evidence type="ECO:0008006" key="3">
    <source>
        <dbReference type="Google" id="ProtNLM"/>
    </source>
</evidence>
<organism evidence="1 2">
    <name type="scientific">Phanerochaete sordida</name>
    <dbReference type="NCBI Taxonomy" id="48140"/>
    <lineage>
        <taxon>Eukaryota</taxon>
        <taxon>Fungi</taxon>
        <taxon>Dikarya</taxon>
        <taxon>Basidiomycota</taxon>
        <taxon>Agaricomycotina</taxon>
        <taxon>Agaricomycetes</taxon>
        <taxon>Polyporales</taxon>
        <taxon>Phanerochaetaceae</taxon>
        <taxon>Phanerochaete</taxon>
    </lineage>
</organism>
<dbReference type="Proteomes" id="UP000703269">
    <property type="component" value="Unassembled WGS sequence"/>
</dbReference>
<gene>
    <name evidence="1" type="ORF">PsYK624_095280</name>
</gene>
<name>A0A9P3LG76_9APHY</name>
<proteinExistence type="predicted"/>
<accession>A0A9P3LG76</accession>
<sequence length="432" mass="50326">MALFSRPLPIDIVALIIDYFADDRDTLRACAHVAQAWVYPARVFLFRLLRVSVAQAHDGLAEFRRFLDTPRGARAAGLVVYLRLAGVEPADEYHWEPTIDLFALGDVVSRLPKLDTFMADRVRFAGVPAQGPLPLTAPSVFNLSFARMTTWVHDDLRECLDVLHLFPNAKEIMTDDLSRRMKVTGERYHGELPTKYRKFEHLRLENLLHLAYGPTAPLLNYMLHCMNLRNFTHLTLFHLDVDEIPYLGRFVYAVKDSLHYLYFNTTNTQFVVDQDPDPMVYWPKLNLDKCTALETLAIYVNIDYCPWKPRPPDELYSYWEYVEIIFQGLPACLRRVELALEDREEPEWIEEVLLDVDWPHLQDMLCELPALDKVLFHGYKSCLVDNHYVESLKCPLEDWIQDLLRAQLRRLARKNVLDFIGPRPNRRVPMPA</sequence>
<dbReference type="AlphaFoldDB" id="A0A9P3LG76"/>
<protein>
    <recommendedName>
        <fullName evidence="3">F-box domain-containing protein</fullName>
    </recommendedName>
</protein>
<dbReference type="EMBL" id="BPQB01000032">
    <property type="protein sequence ID" value="GJE93369.1"/>
    <property type="molecule type" value="Genomic_DNA"/>
</dbReference>
<reference evidence="1 2" key="1">
    <citation type="submission" date="2021-08" db="EMBL/GenBank/DDBJ databases">
        <title>Draft Genome Sequence of Phanerochaete sordida strain YK-624.</title>
        <authorList>
            <person name="Mori T."/>
            <person name="Dohra H."/>
            <person name="Suzuki T."/>
            <person name="Kawagishi H."/>
            <person name="Hirai H."/>
        </authorList>
    </citation>
    <scope>NUCLEOTIDE SEQUENCE [LARGE SCALE GENOMIC DNA]</scope>
    <source>
        <strain evidence="1 2">YK-624</strain>
    </source>
</reference>
<evidence type="ECO:0000313" key="1">
    <source>
        <dbReference type="EMBL" id="GJE93369.1"/>
    </source>
</evidence>
<keyword evidence="2" id="KW-1185">Reference proteome</keyword>
<comment type="caution">
    <text evidence="1">The sequence shown here is derived from an EMBL/GenBank/DDBJ whole genome shotgun (WGS) entry which is preliminary data.</text>
</comment>